<comment type="caution">
    <text evidence="4">The sequence shown here is derived from an EMBL/GenBank/DDBJ whole genome shotgun (WGS) entry which is preliminary data.</text>
</comment>
<dbReference type="InterPro" id="IPR043502">
    <property type="entry name" value="DNA/RNA_pol_sf"/>
</dbReference>
<dbReference type="InterPro" id="IPR000477">
    <property type="entry name" value="RT_dom"/>
</dbReference>
<feature type="domain" description="Reverse transcriptase" evidence="3">
    <location>
        <begin position="763"/>
        <end position="1025"/>
    </location>
</feature>
<dbReference type="Pfam" id="PF14529">
    <property type="entry name" value="Exo_endo_phos_2"/>
    <property type="match status" value="1"/>
</dbReference>
<keyword evidence="1" id="KW-0175">Coiled coil</keyword>
<gene>
    <name evidence="4" type="ORF">Fcan01_21001</name>
</gene>
<proteinExistence type="predicted"/>
<keyword evidence="4" id="KW-0808">Transferase</keyword>
<dbReference type="OMA" id="THATTEF"/>
<dbReference type="SUPFAM" id="SSF56219">
    <property type="entry name" value="DNase I-like"/>
    <property type="match status" value="1"/>
</dbReference>
<dbReference type="PANTHER" id="PTHR47027:SF20">
    <property type="entry name" value="REVERSE TRANSCRIPTASE-LIKE PROTEIN WITH RNA-DIRECTED DNA POLYMERASE DOMAIN"/>
    <property type="match status" value="1"/>
</dbReference>
<feature type="coiled-coil region" evidence="1">
    <location>
        <begin position="81"/>
        <end position="140"/>
    </location>
</feature>
<sequence>MSSEDLILKFKGQRYCHSSLFVEGMPANNGTSDDEQMMTPFATPAKTNIEPPRKRKKDENPHTPTPSDTSESVPDLLHQVLQKMDLLKKELSTQIQNSTNEWRKSMLTLQLRVTEQEKVIETQSNELNKQNDKIMALEKVVEDMYCSNNENNIVISGIKFRDIGDARSEMNGLFRYLEAARPPSISSIRRLGQTKKLLVKFANYGDKSFLYKHASRLRSEGVVFEDDLPPKLLKDKEMLLRRRRELLENGVAKSVKVLRRGILVDDHDFYSYDRAKGIMEKKDFEFYKYIKSLDADVIILSETWCIDIPTHFSNYLPNLQLVCIPAIKIPNQRGRPKGGLILAHKGNISICKTTSNAIFYRFNDQRDSPVFIAVYAPPDQYGDNLLSPIYSEIANDDSINGHIIIGDLNARIANFSPAPTEHYTQVEARNAQFNSRGLELVNFISENGWIILNGASKSDPNGEFTFSNHNGSSVIDICISSPSSSNYILDFDVLLSPISCHSPIRLTTLGNGTETTQTHHSSLAEETLHRIKWDSQKQENFATNFNNEMDLLHNTWDWDTLSKAIAQSAKTVNIMKSVPLVPDSKIHNAKWFDSECSDAKEEVWRLAKASRRHYQTKHRHEIIQQFLERRRLYQQLKMEKKKKHNDQLLSRIINAKDSFEFWSALKNFRPHNTNVNNITKDKWHEHFSSLFSNKHQDDVDETATPTNLDPNSDLDAPITDAELSQAIKKLKPRKAPGFDGIPNEVYKTIAIRHKSGLLHLLNNILENGRVPEDWCKIIISPIFKKGDKCDPSNYRPISLISTGLKLLTSIISKRLQNWSRREGKVSEFQTGFKEGVGTQEQIFALTTLIQSSIKDKGGKLFVAYLDLKSAFDSPPHSKLWKSLANKGVGPKILKLFQNLYSSANAQVKSANGLSQPFQIGQGVLQGDSASCFLFNIFFDTIIDNMHNSEIPGVSVGSCLVHLLAYADDAALVATTPQQLQNKLDLAASTFKKLGLTLNIKKTKVSIYSKRLPKSEYAFTWEGEPIEIVSDFTYLGVTFHRNGNFSKATNHSIAKSTAACEQILQITRRAKIPTIDTHKKLFSSLAKSVLLYAANIWALNHLDAVEKVHCYFWKKLLRLPKCTPGYVVRLETGTTHTTYSKIKCTLKFLQRLVREESSFLSQCLRWQLRWAPRITTCAKSWGKSLKSVLADLAGDHTLDLPFSEIAIQLPKKSSEILARVKAALVNRDTSRMLNSSWTPTYSKMKTHATTEFYLNANLALQTVQITSQLRANLFSLKIFDKRIPLQNKSNCPWCLNDAGNADHYLFECEPLRPQRSILKNTT</sequence>
<dbReference type="EMBL" id="LNIX01000019">
    <property type="protein sequence ID" value="OXA44552.1"/>
    <property type="molecule type" value="Genomic_DNA"/>
</dbReference>
<evidence type="ECO:0000256" key="2">
    <source>
        <dbReference type="SAM" id="MobiDB-lite"/>
    </source>
</evidence>
<dbReference type="STRING" id="158441.A0A226DG83"/>
<accession>A0A226DG83</accession>
<reference evidence="4 5" key="1">
    <citation type="submission" date="2015-12" db="EMBL/GenBank/DDBJ databases">
        <title>The genome of Folsomia candida.</title>
        <authorList>
            <person name="Faddeeva A."/>
            <person name="Derks M.F."/>
            <person name="Anvar Y."/>
            <person name="Smit S."/>
            <person name="Van Straalen N."/>
            <person name="Roelofs D."/>
        </authorList>
    </citation>
    <scope>NUCLEOTIDE SEQUENCE [LARGE SCALE GENOMIC DNA]</scope>
    <source>
        <strain evidence="4 5">VU population</strain>
        <tissue evidence="4">Whole body</tissue>
    </source>
</reference>
<name>A0A226DG83_FOLCA</name>
<evidence type="ECO:0000313" key="4">
    <source>
        <dbReference type="EMBL" id="OXA44552.1"/>
    </source>
</evidence>
<dbReference type="GO" id="GO:0003964">
    <property type="term" value="F:RNA-directed DNA polymerase activity"/>
    <property type="evidence" value="ECO:0007669"/>
    <property type="project" value="UniProtKB-KW"/>
</dbReference>
<dbReference type="PROSITE" id="PS50878">
    <property type="entry name" value="RT_POL"/>
    <property type="match status" value="1"/>
</dbReference>
<dbReference type="Gene3D" id="3.60.10.10">
    <property type="entry name" value="Endonuclease/exonuclease/phosphatase"/>
    <property type="match status" value="1"/>
</dbReference>
<evidence type="ECO:0000256" key="1">
    <source>
        <dbReference type="SAM" id="Coils"/>
    </source>
</evidence>
<keyword evidence="4" id="KW-0548">Nucleotidyltransferase</keyword>
<dbReference type="CDD" id="cd01650">
    <property type="entry name" value="RT_nLTR_like"/>
    <property type="match status" value="1"/>
</dbReference>
<dbReference type="SUPFAM" id="SSF56672">
    <property type="entry name" value="DNA/RNA polymerases"/>
    <property type="match status" value="1"/>
</dbReference>
<dbReference type="Pfam" id="PF00078">
    <property type="entry name" value="RVT_1"/>
    <property type="match status" value="1"/>
</dbReference>
<dbReference type="InterPro" id="IPR005135">
    <property type="entry name" value="Endo/exonuclease/phosphatase"/>
</dbReference>
<keyword evidence="5" id="KW-1185">Reference proteome</keyword>
<evidence type="ECO:0000259" key="3">
    <source>
        <dbReference type="PROSITE" id="PS50878"/>
    </source>
</evidence>
<dbReference type="PANTHER" id="PTHR47027">
    <property type="entry name" value="REVERSE TRANSCRIPTASE DOMAIN-CONTAINING PROTEIN"/>
    <property type="match status" value="1"/>
</dbReference>
<dbReference type="InterPro" id="IPR036691">
    <property type="entry name" value="Endo/exonu/phosph_ase_sf"/>
</dbReference>
<organism evidence="4 5">
    <name type="scientific">Folsomia candida</name>
    <name type="common">Springtail</name>
    <dbReference type="NCBI Taxonomy" id="158441"/>
    <lineage>
        <taxon>Eukaryota</taxon>
        <taxon>Metazoa</taxon>
        <taxon>Ecdysozoa</taxon>
        <taxon>Arthropoda</taxon>
        <taxon>Hexapoda</taxon>
        <taxon>Collembola</taxon>
        <taxon>Entomobryomorpha</taxon>
        <taxon>Isotomoidea</taxon>
        <taxon>Isotomidae</taxon>
        <taxon>Proisotominae</taxon>
        <taxon>Folsomia</taxon>
    </lineage>
</organism>
<feature type="region of interest" description="Disordered" evidence="2">
    <location>
        <begin position="696"/>
        <end position="715"/>
    </location>
</feature>
<keyword evidence="4" id="KW-0695">RNA-directed DNA polymerase</keyword>
<protein>
    <submittedName>
        <fullName evidence="4">LINE-1 reverse transcriptase</fullName>
    </submittedName>
</protein>
<feature type="region of interest" description="Disordered" evidence="2">
    <location>
        <begin position="26"/>
        <end position="74"/>
    </location>
</feature>
<dbReference type="OrthoDB" id="6628575at2759"/>
<evidence type="ECO:0000313" key="5">
    <source>
        <dbReference type="Proteomes" id="UP000198287"/>
    </source>
</evidence>
<dbReference type="Proteomes" id="UP000198287">
    <property type="component" value="Unassembled WGS sequence"/>
</dbReference>